<accession>R0I5E5</accession>
<proteinExistence type="predicted"/>
<dbReference type="HOGENOM" id="CLU_690921_0_0_1"/>
<keyword evidence="4" id="KW-1185">Reference proteome</keyword>
<dbReference type="PANTHER" id="PTHR40370">
    <property type="entry name" value="EXPRESSED PROTEIN"/>
    <property type="match status" value="1"/>
</dbReference>
<dbReference type="OrthoDB" id="6423603at2759"/>
<evidence type="ECO:0000313" key="3">
    <source>
        <dbReference type="EMBL" id="EOA80801.1"/>
    </source>
</evidence>
<gene>
    <name evidence="3" type="ORF">SETTUDRAFT_100252</name>
</gene>
<dbReference type="PANTHER" id="PTHR40370:SF1">
    <property type="entry name" value="DUF3074 DOMAIN-CONTAINING PROTEIN"/>
    <property type="match status" value="1"/>
</dbReference>
<reference evidence="3 4" key="1">
    <citation type="journal article" date="2012" name="PLoS Pathog.">
        <title>Diverse lifestyles and strategies of plant pathogenesis encoded in the genomes of eighteen Dothideomycetes fungi.</title>
        <authorList>
            <person name="Ohm R.A."/>
            <person name="Feau N."/>
            <person name="Henrissat B."/>
            <person name="Schoch C.L."/>
            <person name="Horwitz B.A."/>
            <person name="Barry K.W."/>
            <person name="Condon B.J."/>
            <person name="Copeland A.C."/>
            <person name="Dhillon B."/>
            <person name="Glaser F."/>
            <person name="Hesse C.N."/>
            <person name="Kosti I."/>
            <person name="LaButti K."/>
            <person name="Lindquist E.A."/>
            <person name="Lucas S."/>
            <person name="Salamov A.A."/>
            <person name="Bradshaw R.E."/>
            <person name="Ciuffetti L."/>
            <person name="Hamelin R.C."/>
            <person name="Kema G.H.J."/>
            <person name="Lawrence C."/>
            <person name="Scott J.A."/>
            <person name="Spatafora J.W."/>
            <person name="Turgeon B.G."/>
            <person name="de Wit P.J.G.M."/>
            <person name="Zhong S."/>
            <person name="Goodwin S.B."/>
            <person name="Grigoriev I.V."/>
        </authorList>
    </citation>
    <scope>NUCLEOTIDE SEQUENCE [LARGE SCALE GENOMIC DNA]</scope>
    <source>
        <strain evidence="4">28A</strain>
    </source>
</reference>
<feature type="domain" description="DUF3074" evidence="2">
    <location>
        <begin position="135"/>
        <end position="372"/>
    </location>
</feature>
<dbReference type="RefSeq" id="XP_008031417.1">
    <property type="nucleotide sequence ID" value="XM_008033226.1"/>
</dbReference>
<feature type="compositionally biased region" description="Low complexity" evidence="1">
    <location>
        <begin position="16"/>
        <end position="35"/>
    </location>
</feature>
<organism evidence="3 4">
    <name type="scientific">Exserohilum turcicum (strain 28A)</name>
    <name type="common">Northern leaf blight fungus</name>
    <name type="synonym">Setosphaeria turcica</name>
    <dbReference type="NCBI Taxonomy" id="671987"/>
    <lineage>
        <taxon>Eukaryota</taxon>
        <taxon>Fungi</taxon>
        <taxon>Dikarya</taxon>
        <taxon>Ascomycota</taxon>
        <taxon>Pezizomycotina</taxon>
        <taxon>Dothideomycetes</taxon>
        <taxon>Pleosporomycetidae</taxon>
        <taxon>Pleosporales</taxon>
        <taxon>Pleosporineae</taxon>
        <taxon>Pleosporaceae</taxon>
        <taxon>Exserohilum</taxon>
    </lineage>
</organism>
<feature type="compositionally biased region" description="Polar residues" evidence="1">
    <location>
        <begin position="1"/>
        <end position="15"/>
    </location>
</feature>
<dbReference type="InterPro" id="IPR024500">
    <property type="entry name" value="DUF3074"/>
</dbReference>
<dbReference type="GeneID" id="19394778"/>
<dbReference type="Proteomes" id="UP000016935">
    <property type="component" value="Unassembled WGS sequence"/>
</dbReference>
<dbReference type="AlphaFoldDB" id="R0I5E5"/>
<evidence type="ECO:0000256" key="1">
    <source>
        <dbReference type="SAM" id="MobiDB-lite"/>
    </source>
</evidence>
<reference evidence="3 4" key="2">
    <citation type="journal article" date="2013" name="PLoS Genet.">
        <title>Comparative genome structure, secondary metabolite, and effector coding capacity across Cochliobolus pathogens.</title>
        <authorList>
            <person name="Condon B.J."/>
            <person name="Leng Y."/>
            <person name="Wu D."/>
            <person name="Bushley K.E."/>
            <person name="Ohm R.A."/>
            <person name="Otillar R."/>
            <person name="Martin J."/>
            <person name="Schackwitz W."/>
            <person name="Grimwood J."/>
            <person name="MohdZainudin N."/>
            <person name="Xue C."/>
            <person name="Wang R."/>
            <person name="Manning V.A."/>
            <person name="Dhillon B."/>
            <person name="Tu Z.J."/>
            <person name="Steffenson B.J."/>
            <person name="Salamov A."/>
            <person name="Sun H."/>
            <person name="Lowry S."/>
            <person name="LaButti K."/>
            <person name="Han J."/>
            <person name="Copeland A."/>
            <person name="Lindquist E."/>
            <person name="Barry K."/>
            <person name="Schmutz J."/>
            <person name="Baker S.E."/>
            <person name="Ciuffetti L.M."/>
            <person name="Grigoriev I.V."/>
            <person name="Zhong S."/>
            <person name="Turgeon B.G."/>
        </authorList>
    </citation>
    <scope>NUCLEOTIDE SEQUENCE [LARGE SCALE GENOMIC DNA]</scope>
    <source>
        <strain evidence="4">28A</strain>
    </source>
</reference>
<name>R0I5E5_EXST2</name>
<sequence>MSGDSGQSGPVQSPQDPAGGTDAGTAPATTTEATPQHSVRRYLELKPLEKLDLPYHNLYENAPSDHRVTLAQFLNNLFTEVEQVDFDKDVKECGTWTPEGGNIMMPPLDAAENSGAIPVPVSVKKRIKTVYQGRWLARTSFHSDEHVAFSELGHLLAQDHSRNEVVYTPSVLDSVELLTWEREDLLKALGDSKYRHEIHNMQMSIFQMFHMMPKVAGREFLQDRVFHVLVVTTQTKHAESPGELARTFTVQLPVDFESFGNGIMAQRSHVKKIGSSRTYQVPQGQESCSFKPDVQRSRQGRKLTEGKYVAFERLTGAPKKPPSDTGNTGHHRWDMMTVGAAGGVTRIAPKSVQEKETMVEIAKDVEYVFTYIAEQRRKKSG</sequence>
<dbReference type="Pfam" id="PF11274">
    <property type="entry name" value="DUF3074"/>
    <property type="match status" value="1"/>
</dbReference>
<dbReference type="eggNOG" id="ENOG502QTT5">
    <property type="taxonomic scope" value="Eukaryota"/>
</dbReference>
<evidence type="ECO:0000259" key="2">
    <source>
        <dbReference type="Pfam" id="PF11274"/>
    </source>
</evidence>
<feature type="region of interest" description="Disordered" evidence="1">
    <location>
        <begin position="1"/>
        <end position="38"/>
    </location>
</feature>
<dbReference type="EMBL" id="KB908877">
    <property type="protein sequence ID" value="EOA80801.1"/>
    <property type="molecule type" value="Genomic_DNA"/>
</dbReference>
<evidence type="ECO:0000313" key="4">
    <source>
        <dbReference type="Proteomes" id="UP000016935"/>
    </source>
</evidence>
<protein>
    <recommendedName>
        <fullName evidence="2">DUF3074 domain-containing protein</fullName>
    </recommendedName>
</protein>